<gene>
    <name evidence="1" type="ORF">Henu3_gp22</name>
</gene>
<accession>A0A410T806</accession>
<proteinExistence type="predicted"/>
<reference evidence="1 2" key="1">
    <citation type="submission" date="2018-11" db="EMBL/GenBank/DDBJ databases">
        <authorList>
            <person name="Teng T."/>
        </authorList>
    </citation>
    <scope>NUCLEOTIDE SEQUENCE [LARGE SCALE GENOMIC DNA]</scope>
</reference>
<dbReference type="EMBL" id="MK224497">
    <property type="protein sequence ID" value="QAU04969.1"/>
    <property type="molecule type" value="Genomic_DNA"/>
</dbReference>
<evidence type="ECO:0000313" key="2">
    <source>
        <dbReference type="Proteomes" id="UP000290904"/>
    </source>
</evidence>
<keyword evidence="2" id="KW-1185">Reference proteome</keyword>
<protein>
    <submittedName>
        <fullName evidence="1">Uncharacterized protein</fullName>
    </submittedName>
</protein>
<dbReference type="Proteomes" id="UP000290904">
    <property type="component" value="Segment"/>
</dbReference>
<sequence>MSAVSGYRCPPGGIPPGMLLRLTHSGRAVMVSLTLVAASSGSSSRRGSGSSARSTTGSACIARCGCGTSGGRIRSPRMSLSKHRQMSLLGGRRRDMKGHVRDMSRDMKNMPLPAKGTFRDVFCTHMTLCVFSERFPRSLVPARGFHGDMQIHVPNVPTCPLAKSGGFGGR</sequence>
<evidence type="ECO:0000313" key="1">
    <source>
        <dbReference type="EMBL" id="QAU04969.1"/>
    </source>
</evidence>
<organism evidence="1 2">
    <name type="scientific">Mycobacterium phage Henu3</name>
    <dbReference type="NCBI Taxonomy" id="2492961"/>
    <lineage>
        <taxon>Viruses</taxon>
        <taxon>Duplodnaviria</taxon>
        <taxon>Heunggongvirae</taxon>
        <taxon>Uroviricota</taxon>
        <taxon>Caudoviricetes</taxon>
        <taxon>Weiservirinae</taxon>
        <taxon>Fionnbharthvirus</taxon>
        <taxon>Fionnbharthvirus henu3</taxon>
    </lineage>
</organism>
<name>A0A410T806_9CAUD</name>